<reference evidence="3 5" key="3">
    <citation type="submission" date="2017-11" db="EMBL/GenBank/DDBJ databases">
        <title>De-novo sequencing of pomegranate (Punica granatum L.) genome.</title>
        <authorList>
            <person name="Akparov Z."/>
            <person name="Amiraslanov A."/>
            <person name="Hajiyeva S."/>
            <person name="Abbasov M."/>
            <person name="Kaur K."/>
            <person name="Hamwieh A."/>
            <person name="Solovyev V."/>
            <person name="Salamov A."/>
            <person name="Braich B."/>
            <person name="Kosarev P."/>
            <person name="Mahmoud A."/>
            <person name="Hajiyev E."/>
            <person name="Babayeva S."/>
            <person name="Izzatullayeva V."/>
            <person name="Mammadov A."/>
            <person name="Mammadov A."/>
            <person name="Sharifova S."/>
            <person name="Ojaghi J."/>
            <person name="Eynullazada K."/>
            <person name="Bayramov B."/>
            <person name="Abdulazimova A."/>
            <person name="Shahmuradov I."/>
        </authorList>
    </citation>
    <scope>NUCLEOTIDE SEQUENCE [LARGE SCALE GENOMIC DNA]</scope>
    <source>
        <strain evidence="3">AG2017</strain>
        <strain evidence="5">cv. AG2017</strain>
        <tissue evidence="3">Leaf</tissue>
    </source>
</reference>
<evidence type="ECO:0000313" key="3">
    <source>
        <dbReference type="EMBL" id="PKI43425.1"/>
    </source>
</evidence>
<keyword evidence="5" id="KW-1185">Reference proteome</keyword>
<evidence type="ECO:0000256" key="1">
    <source>
        <dbReference type="SAM" id="SignalP"/>
    </source>
</evidence>
<evidence type="ECO:0000313" key="2">
    <source>
        <dbReference type="EMBL" id="OWM81776.1"/>
    </source>
</evidence>
<feature type="signal peptide" evidence="1">
    <location>
        <begin position="1"/>
        <end position="20"/>
    </location>
</feature>
<dbReference type="AlphaFoldDB" id="A0A218XAQ5"/>
<reference evidence="4" key="1">
    <citation type="journal article" date="2017" name="Plant J.">
        <title>The pomegranate (Punica granatum L.) genome and the genomics of punicalagin biosynthesis.</title>
        <authorList>
            <person name="Qin G."/>
            <person name="Xu C."/>
            <person name="Ming R."/>
            <person name="Tang H."/>
            <person name="Guyot R."/>
            <person name="Kramer E.M."/>
            <person name="Hu Y."/>
            <person name="Yi X."/>
            <person name="Qi Y."/>
            <person name="Xu X."/>
            <person name="Gao Z."/>
            <person name="Pan H."/>
            <person name="Jian J."/>
            <person name="Tian Y."/>
            <person name="Yue Z."/>
            <person name="Xu Y."/>
        </authorList>
    </citation>
    <scope>NUCLEOTIDE SEQUENCE [LARGE SCALE GENOMIC DNA]</scope>
    <source>
        <strain evidence="4">cv. Dabenzi</strain>
    </source>
</reference>
<evidence type="ECO:0000313" key="4">
    <source>
        <dbReference type="Proteomes" id="UP000197138"/>
    </source>
</evidence>
<dbReference type="EMBL" id="MTKT01002214">
    <property type="protein sequence ID" value="OWM81776.1"/>
    <property type="molecule type" value="Genomic_DNA"/>
</dbReference>
<dbReference type="EMBL" id="PGOL01003048">
    <property type="protein sequence ID" value="PKI43425.1"/>
    <property type="molecule type" value="Genomic_DNA"/>
</dbReference>
<sequence>MGFFRPALLLPWLLLLIVSASEDGAVAEAARPLSSFPSSSSKPRYAKILATLGIVCKCCNGSECTSTWNGSCSQLQCLPWKLS</sequence>
<organism evidence="2 4">
    <name type="scientific">Punica granatum</name>
    <name type="common">Pomegranate</name>
    <dbReference type="NCBI Taxonomy" id="22663"/>
    <lineage>
        <taxon>Eukaryota</taxon>
        <taxon>Viridiplantae</taxon>
        <taxon>Streptophyta</taxon>
        <taxon>Embryophyta</taxon>
        <taxon>Tracheophyta</taxon>
        <taxon>Spermatophyta</taxon>
        <taxon>Magnoliopsida</taxon>
        <taxon>eudicotyledons</taxon>
        <taxon>Gunneridae</taxon>
        <taxon>Pentapetalae</taxon>
        <taxon>rosids</taxon>
        <taxon>malvids</taxon>
        <taxon>Myrtales</taxon>
        <taxon>Lythraceae</taxon>
        <taxon>Punica</taxon>
    </lineage>
</organism>
<feature type="chain" id="PRO_5014071910" evidence="1">
    <location>
        <begin position="21"/>
        <end position="83"/>
    </location>
</feature>
<protein>
    <submittedName>
        <fullName evidence="2">Uncharacterized protein</fullName>
    </submittedName>
</protein>
<accession>A0A218XAQ5</accession>
<evidence type="ECO:0000313" key="5">
    <source>
        <dbReference type="Proteomes" id="UP000233551"/>
    </source>
</evidence>
<dbReference type="Proteomes" id="UP000233551">
    <property type="component" value="Unassembled WGS sequence"/>
</dbReference>
<proteinExistence type="predicted"/>
<reference evidence="2" key="2">
    <citation type="submission" date="2017-06" db="EMBL/GenBank/DDBJ databases">
        <title>The pomegranate genome and the genomics of punicalagin biosynthesis.</title>
        <authorList>
            <person name="Xu C."/>
        </authorList>
    </citation>
    <scope>NUCLEOTIDE SEQUENCE [LARGE SCALE GENOMIC DNA]</scope>
    <source>
        <tissue evidence="2">Fresh leaf</tissue>
    </source>
</reference>
<keyword evidence="1" id="KW-0732">Signal</keyword>
<gene>
    <name evidence="2" type="ORF">CDL15_Pgr007814</name>
    <name evidence="3" type="ORF">CRG98_036182</name>
</gene>
<dbReference type="Proteomes" id="UP000197138">
    <property type="component" value="Unassembled WGS sequence"/>
</dbReference>
<comment type="caution">
    <text evidence="2">The sequence shown here is derived from an EMBL/GenBank/DDBJ whole genome shotgun (WGS) entry which is preliminary data.</text>
</comment>
<dbReference type="PANTHER" id="PTHR37078:SF6">
    <property type="entry name" value="NODULE CYSTEINE-RICH (NCR) SECRETED PEPTIDE"/>
    <property type="match status" value="1"/>
</dbReference>
<dbReference type="PANTHER" id="PTHR37078">
    <property type="entry name" value="NODULE CYSTEINE-RICH (NCR) SECRETED PEPTIDE"/>
    <property type="match status" value="1"/>
</dbReference>
<name>A0A218XAQ5_PUNGR</name>